<dbReference type="EMBL" id="SSTD01000775">
    <property type="protein sequence ID" value="TYK30113.1"/>
    <property type="molecule type" value="Genomic_DNA"/>
</dbReference>
<dbReference type="Proteomes" id="UP000321947">
    <property type="component" value="Unassembled WGS sequence"/>
</dbReference>
<evidence type="ECO:0000313" key="3">
    <source>
        <dbReference type="EMBL" id="TYK30113.1"/>
    </source>
</evidence>
<sequence length="257" mass="29205">MTLGTSLRVREAPDAIFCALGMVRSTMPSFPHTNFLETDAMFLKFSNDLDNLAGGSSSVDDIWPFVTLTPKKRAQSRLLELERYIVTNEWIPMTITSSTEKSVSPHVVCFSQTIDVCVQKTFPVCCLNWANVDREYIEVVKGDLQRFFMFDFNDQTMNRFVEHQMLSTFEEFQSVCHRHFKKYNDPKEARANPLHLLHQMLELQSQPTPEGSQPLSGDEICEMVLGRRSGYSKCLSWGPKPKAHKTTSASSSTTSCL</sequence>
<comment type="caution">
    <text evidence="3">The sequence shown here is derived from an EMBL/GenBank/DDBJ whole genome shotgun (WGS) entry which is preliminary data.</text>
</comment>
<gene>
    <name evidence="3" type="ORF">E5676_scaffold216G00950</name>
    <name evidence="2" type="ORF">E6C27_scaffold280G002900</name>
</gene>
<evidence type="ECO:0000313" key="2">
    <source>
        <dbReference type="EMBL" id="KAA0057414.1"/>
    </source>
</evidence>
<proteinExistence type="predicted"/>
<feature type="region of interest" description="Disordered" evidence="1">
    <location>
        <begin position="238"/>
        <end position="257"/>
    </location>
</feature>
<organism evidence="3 5">
    <name type="scientific">Cucumis melo var. makuwa</name>
    <name type="common">Oriental melon</name>
    <dbReference type="NCBI Taxonomy" id="1194695"/>
    <lineage>
        <taxon>Eukaryota</taxon>
        <taxon>Viridiplantae</taxon>
        <taxon>Streptophyta</taxon>
        <taxon>Embryophyta</taxon>
        <taxon>Tracheophyta</taxon>
        <taxon>Spermatophyta</taxon>
        <taxon>Magnoliopsida</taxon>
        <taxon>eudicotyledons</taxon>
        <taxon>Gunneridae</taxon>
        <taxon>Pentapetalae</taxon>
        <taxon>rosids</taxon>
        <taxon>fabids</taxon>
        <taxon>Cucurbitales</taxon>
        <taxon>Cucurbitaceae</taxon>
        <taxon>Benincaseae</taxon>
        <taxon>Cucumis</taxon>
    </lineage>
</organism>
<dbReference type="EMBL" id="SSTE01007195">
    <property type="protein sequence ID" value="KAA0057414.1"/>
    <property type="molecule type" value="Genomic_DNA"/>
</dbReference>
<evidence type="ECO:0000313" key="4">
    <source>
        <dbReference type="Proteomes" id="UP000321393"/>
    </source>
</evidence>
<dbReference type="AlphaFoldDB" id="A0A5D3E1Z0"/>
<feature type="compositionally biased region" description="Low complexity" evidence="1">
    <location>
        <begin position="246"/>
        <end position="257"/>
    </location>
</feature>
<protein>
    <submittedName>
        <fullName evidence="3">CACTA en-spm transposon protein</fullName>
    </submittedName>
</protein>
<dbReference type="OrthoDB" id="1921870at2759"/>
<reference evidence="4 5" key="1">
    <citation type="submission" date="2019-08" db="EMBL/GenBank/DDBJ databases">
        <title>Draft genome sequences of two oriental melons (Cucumis melo L. var makuwa).</title>
        <authorList>
            <person name="Kwon S.-Y."/>
        </authorList>
    </citation>
    <scope>NUCLEOTIDE SEQUENCE [LARGE SCALE GENOMIC DNA]</scope>
    <source>
        <strain evidence="5">cv. Chang Bougi</strain>
        <strain evidence="4">cv. SW 3</strain>
        <tissue evidence="3">Leaf</tissue>
    </source>
</reference>
<dbReference type="Proteomes" id="UP000321393">
    <property type="component" value="Unassembled WGS sequence"/>
</dbReference>
<name>A0A5D3E1Z0_CUCMM</name>
<evidence type="ECO:0000256" key="1">
    <source>
        <dbReference type="SAM" id="MobiDB-lite"/>
    </source>
</evidence>
<evidence type="ECO:0000313" key="5">
    <source>
        <dbReference type="Proteomes" id="UP000321947"/>
    </source>
</evidence>
<accession>A0A5D3E1Z0</accession>